<dbReference type="OrthoDB" id="18740at2759"/>
<proteinExistence type="predicted"/>
<dbReference type="PROSITE" id="PS50194">
    <property type="entry name" value="FILAMIN_REPEAT"/>
    <property type="match status" value="1"/>
</dbReference>
<dbReference type="SUPFAM" id="SSF81296">
    <property type="entry name" value="E set domains"/>
    <property type="match status" value="1"/>
</dbReference>
<dbReference type="InterPro" id="IPR013783">
    <property type="entry name" value="Ig-like_fold"/>
</dbReference>
<sequence>MQRHISIVILECSISCQRCPGGQAVPTQVQPVADGQFRAEFIPRVVGEHRVAVSVKSQPVAGSPFAAKAYDVNAIRWKQAKLVRGTWK</sequence>
<dbReference type="InterPro" id="IPR014756">
    <property type="entry name" value="Ig_E-set"/>
</dbReference>
<evidence type="ECO:0000256" key="1">
    <source>
        <dbReference type="PROSITE-ProRule" id="PRU00087"/>
    </source>
</evidence>
<dbReference type="InterPro" id="IPR017868">
    <property type="entry name" value="Filamin/ABP280_repeat-like"/>
</dbReference>
<evidence type="ECO:0000313" key="3">
    <source>
        <dbReference type="Proteomes" id="UP001152888"/>
    </source>
</evidence>
<organism evidence="2 3">
    <name type="scientific">Acanthoscelides obtectus</name>
    <name type="common">Bean weevil</name>
    <name type="synonym">Bruchus obtectus</name>
    <dbReference type="NCBI Taxonomy" id="200917"/>
    <lineage>
        <taxon>Eukaryota</taxon>
        <taxon>Metazoa</taxon>
        <taxon>Ecdysozoa</taxon>
        <taxon>Arthropoda</taxon>
        <taxon>Hexapoda</taxon>
        <taxon>Insecta</taxon>
        <taxon>Pterygota</taxon>
        <taxon>Neoptera</taxon>
        <taxon>Endopterygota</taxon>
        <taxon>Coleoptera</taxon>
        <taxon>Polyphaga</taxon>
        <taxon>Cucujiformia</taxon>
        <taxon>Chrysomeloidea</taxon>
        <taxon>Chrysomelidae</taxon>
        <taxon>Bruchinae</taxon>
        <taxon>Bruchini</taxon>
        <taxon>Acanthoscelides</taxon>
    </lineage>
</organism>
<keyword evidence="3" id="KW-1185">Reference proteome</keyword>
<feature type="repeat" description="Filamin" evidence="1">
    <location>
        <begin position="20"/>
        <end position="69"/>
    </location>
</feature>
<protein>
    <submittedName>
        <fullName evidence="2">Uncharacterized protein</fullName>
    </submittedName>
</protein>
<reference evidence="2" key="1">
    <citation type="submission" date="2022-03" db="EMBL/GenBank/DDBJ databases">
        <authorList>
            <person name="Sayadi A."/>
        </authorList>
    </citation>
    <scope>NUCLEOTIDE SEQUENCE</scope>
</reference>
<accession>A0A9P0L5Y6</accession>
<dbReference type="Proteomes" id="UP001152888">
    <property type="component" value="Unassembled WGS sequence"/>
</dbReference>
<dbReference type="AlphaFoldDB" id="A0A9P0L5Y6"/>
<gene>
    <name evidence="2" type="ORF">ACAOBT_LOCUS20300</name>
</gene>
<dbReference type="EMBL" id="CAKOFQ010007115">
    <property type="protein sequence ID" value="CAH1991491.1"/>
    <property type="molecule type" value="Genomic_DNA"/>
</dbReference>
<name>A0A9P0L5Y6_ACAOB</name>
<comment type="caution">
    <text evidence="2">The sequence shown here is derived from an EMBL/GenBank/DDBJ whole genome shotgun (WGS) entry which is preliminary data.</text>
</comment>
<dbReference type="Pfam" id="PF00630">
    <property type="entry name" value="Filamin"/>
    <property type="match status" value="1"/>
</dbReference>
<dbReference type="Gene3D" id="2.60.40.10">
    <property type="entry name" value="Immunoglobulins"/>
    <property type="match status" value="1"/>
</dbReference>
<evidence type="ECO:0000313" key="2">
    <source>
        <dbReference type="EMBL" id="CAH1991491.1"/>
    </source>
</evidence>